<dbReference type="InterPro" id="IPR005341">
    <property type="entry name" value="Tim16"/>
</dbReference>
<evidence type="ECO:0000256" key="6">
    <source>
        <dbReference type="ARBA" id="ARBA00023010"/>
    </source>
</evidence>
<dbReference type="FunFam" id="1.10.287.110:FF:000006">
    <property type="entry name" value="Import inner membrane translocase subunit TIM16"/>
    <property type="match status" value="1"/>
</dbReference>
<keyword evidence="10" id="KW-1185">Reference proteome</keyword>
<comment type="subcellular location">
    <subcellularLocation>
        <location evidence="1">Mitochondrion inner membrane</location>
        <topology evidence="1">Peripheral membrane protein</topology>
    </subcellularLocation>
</comment>
<dbReference type="Pfam" id="PF03656">
    <property type="entry name" value="Pam16"/>
    <property type="match status" value="1"/>
</dbReference>
<dbReference type="AlphaFoldDB" id="A0A2Z7DDH6"/>
<keyword evidence="5" id="KW-0653">Protein transport</keyword>
<keyword evidence="6" id="KW-0811">Translocation</keyword>
<evidence type="ECO:0000256" key="1">
    <source>
        <dbReference type="ARBA" id="ARBA00004637"/>
    </source>
</evidence>
<keyword evidence="3" id="KW-0813">Transport</keyword>
<dbReference type="InterPro" id="IPR036869">
    <property type="entry name" value="J_dom_sf"/>
</dbReference>
<evidence type="ECO:0000256" key="8">
    <source>
        <dbReference type="ARBA" id="ARBA00023136"/>
    </source>
</evidence>
<keyword evidence="8" id="KW-0472">Membrane</keyword>
<dbReference type="PANTHER" id="PTHR12388">
    <property type="entry name" value="MITOCHONDRIA ASSOCIATED GRANULOCYTE MACROPHAGE CSF SIGNALING MOLECULE"/>
    <property type="match status" value="1"/>
</dbReference>
<dbReference type="OrthoDB" id="10262892at2759"/>
<evidence type="ECO:0000313" key="9">
    <source>
        <dbReference type="EMBL" id="KZV57939.1"/>
    </source>
</evidence>
<comment type="similarity">
    <text evidence="2">Belongs to the TIM16/PAM16 family.</text>
</comment>
<dbReference type="PANTHER" id="PTHR12388:SF6">
    <property type="entry name" value="MITOCHONDRIAL IMPORT INNER MEMBRANE TRANSLOCASE SUBUNIT PAM16 LIKE 1"/>
    <property type="match status" value="1"/>
</dbReference>
<reference evidence="9 10" key="1">
    <citation type="journal article" date="2015" name="Proc. Natl. Acad. Sci. U.S.A.">
        <title>The resurrection genome of Boea hygrometrica: A blueprint for survival of dehydration.</title>
        <authorList>
            <person name="Xiao L."/>
            <person name="Yang G."/>
            <person name="Zhang L."/>
            <person name="Yang X."/>
            <person name="Zhao S."/>
            <person name="Ji Z."/>
            <person name="Zhou Q."/>
            <person name="Hu M."/>
            <person name="Wang Y."/>
            <person name="Chen M."/>
            <person name="Xu Y."/>
            <person name="Jin H."/>
            <person name="Xiao X."/>
            <person name="Hu G."/>
            <person name="Bao F."/>
            <person name="Hu Y."/>
            <person name="Wan P."/>
            <person name="Li L."/>
            <person name="Deng X."/>
            <person name="Kuang T."/>
            <person name="Xiang C."/>
            <person name="Zhu J.K."/>
            <person name="Oliver M.J."/>
            <person name="He Y."/>
        </authorList>
    </citation>
    <scope>NUCLEOTIDE SEQUENCE [LARGE SCALE GENOMIC DNA]</scope>
    <source>
        <strain evidence="10">cv. XS01</strain>
    </source>
</reference>
<dbReference type="Proteomes" id="UP000250235">
    <property type="component" value="Unassembled WGS sequence"/>
</dbReference>
<sequence length="97" mass="11081">MGSGILAKSFIQAYHQALANASKNGVAQEAVWRGYRKMMTEAEARQILGVSEHSPWEEVLKRYDNLFERNAKNGSFYLQSQVHRAKELLEMVHQTKA</sequence>
<dbReference type="Gene3D" id="1.10.287.110">
    <property type="entry name" value="DnaJ domain"/>
    <property type="match status" value="1"/>
</dbReference>
<name>A0A2Z7DDH6_9LAMI</name>
<evidence type="ECO:0000313" key="10">
    <source>
        <dbReference type="Proteomes" id="UP000250235"/>
    </source>
</evidence>
<dbReference type="EMBL" id="KQ987226">
    <property type="protein sequence ID" value="KZV57939.1"/>
    <property type="molecule type" value="Genomic_DNA"/>
</dbReference>
<dbReference type="GO" id="GO:0030150">
    <property type="term" value="P:protein import into mitochondrial matrix"/>
    <property type="evidence" value="ECO:0007669"/>
    <property type="project" value="InterPro"/>
</dbReference>
<evidence type="ECO:0000256" key="5">
    <source>
        <dbReference type="ARBA" id="ARBA00022927"/>
    </source>
</evidence>
<dbReference type="GO" id="GO:0005744">
    <property type="term" value="C:TIM23 mitochondrial import inner membrane translocase complex"/>
    <property type="evidence" value="ECO:0007669"/>
    <property type="project" value="InterPro"/>
</dbReference>
<evidence type="ECO:0000256" key="2">
    <source>
        <dbReference type="ARBA" id="ARBA00008817"/>
    </source>
</evidence>
<dbReference type="GO" id="GO:0031348">
    <property type="term" value="P:negative regulation of defense response"/>
    <property type="evidence" value="ECO:0007669"/>
    <property type="project" value="UniProtKB-ARBA"/>
</dbReference>
<protein>
    <submittedName>
        <fullName evidence="9">Mitochondrial import inner membrane translocase subunit tim-16-like</fullName>
    </submittedName>
</protein>
<gene>
    <name evidence="9" type="ORF">F511_12545</name>
</gene>
<accession>A0A2Z7DDH6</accession>
<keyword evidence="4" id="KW-0999">Mitochondrion inner membrane</keyword>
<evidence type="ECO:0000256" key="3">
    <source>
        <dbReference type="ARBA" id="ARBA00022448"/>
    </source>
</evidence>
<evidence type="ECO:0000256" key="7">
    <source>
        <dbReference type="ARBA" id="ARBA00023128"/>
    </source>
</evidence>
<evidence type="ECO:0000256" key="4">
    <source>
        <dbReference type="ARBA" id="ARBA00022792"/>
    </source>
</evidence>
<keyword evidence="7" id="KW-0496">Mitochondrion</keyword>
<organism evidence="9 10">
    <name type="scientific">Dorcoceras hygrometricum</name>
    <dbReference type="NCBI Taxonomy" id="472368"/>
    <lineage>
        <taxon>Eukaryota</taxon>
        <taxon>Viridiplantae</taxon>
        <taxon>Streptophyta</taxon>
        <taxon>Embryophyta</taxon>
        <taxon>Tracheophyta</taxon>
        <taxon>Spermatophyta</taxon>
        <taxon>Magnoliopsida</taxon>
        <taxon>eudicotyledons</taxon>
        <taxon>Gunneridae</taxon>
        <taxon>Pentapetalae</taxon>
        <taxon>asterids</taxon>
        <taxon>lamiids</taxon>
        <taxon>Lamiales</taxon>
        <taxon>Gesneriaceae</taxon>
        <taxon>Didymocarpoideae</taxon>
        <taxon>Trichosporeae</taxon>
        <taxon>Loxocarpinae</taxon>
        <taxon>Dorcoceras</taxon>
    </lineage>
</organism>
<proteinExistence type="inferred from homology"/>